<dbReference type="PANTHER" id="PTHR30572">
    <property type="entry name" value="MEMBRANE COMPONENT OF TRANSPORTER-RELATED"/>
    <property type="match status" value="1"/>
</dbReference>
<feature type="transmembrane region" description="Helical" evidence="7">
    <location>
        <begin position="53"/>
        <end position="74"/>
    </location>
</feature>
<comment type="caution">
    <text evidence="9">The sequence shown here is derived from an EMBL/GenBank/DDBJ whole genome shotgun (WGS) entry which is preliminary data.</text>
</comment>
<comment type="similarity">
    <text evidence="6">Belongs to the ABC-4 integral membrane protein family.</text>
</comment>
<keyword evidence="5 7" id="KW-0472">Membrane</keyword>
<proteinExistence type="inferred from homology"/>
<keyword evidence="2" id="KW-1003">Cell membrane</keyword>
<evidence type="ECO:0000256" key="7">
    <source>
        <dbReference type="SAM" id="Phobius"/>
    </source>
</evidence>
<feature type="domain" description="ABC3 transporter permease C-terminal" evidence="8">
    <location>
        <begin position="4"/>
        <end position="120"/>
    </location>
</feature>
<evidence type="ECO:0000259" key="8">
    <source>
        <dbReference type="Pfam" id="PF02687"/>
    </source>
</evidence>
<evidence type="ECO:0000313" key="10">
    <source>
        <dbReference type="Proteomes" id="UP000654471"/>
    </source>
</evidence>
<gene>
    <name evidence="9" type="ORF">GCM10010211_52780</name>
</gene>
<accession>A0ABQ2VCT5</accession>
<evidence type="ECO:0000313" key="9">
    <source>
        <dbReference type="EMBL" id="GGU80106.1"/>
    </source>
</evidence>
<feature type="transmembrane region" description="Helical" evidence="7">
    <location>
        <begin position="94"/>
        <end position="113"/>
    </location>
</feature>
<evidence type="ECO:0000256" key="6">
    <source>
        <dbReference type="ARBA" id="ARBA00038076"/>
    </source>
</evidence>
<evidence type="ECO:0000256" key="5">
    <source>
        <dbReference type="ARBA" id="ARBA00023136"/>
    </source>
</evidence>
<comment type="subcellular location">
    <subcellularLocation>
        <location evidence="1">Cell membrane</location>
        <topology evidence="1">Multi-pass membrane protein</topology>
    </subcellularLocation>
</comment>
<evidence type="ECO:0000256" key="4">
    <source>
        <dbReference type="ARBA" id="ARBA00022989"/>
    </source>
</evidence>
<reference evidence="10" key="1">
    <citation type="journal article" date="2019" name="Int. J. Syst. Evol. Microbiol.">
        <title>The Global Catalogue of Microorganisms (GCM) 10K type strain sequencing project: providing services to taxonomists for standard genome sequencing and annotation.</title>
        <authorList>
            <consortium name="The Broad Institute Genomics Platform"/>
            <consortium name="The Broad Institute Genome Sequencing Center for Infectious Disease"/>
            <person name="Wu L."/>
            <person name="Ma J."/>
        </authorList>
    </citation>
    <scope>NUCLEOTIDE SEQUENCE [LARGE SCALE GENOMIC DNA]</scope>
    <source>
        <strain evidence="10">JCM 3399</strain>
    </source>
</reference>
<organism evidence="9 10">
    <name type="scientific">Streptomyces albospinus</name>
    <dbReference type="NCBI Taxonomy" id="285515"/>
    <lineage>
        <taxon>Bacteria</taxon>
        <taxon>Bacillati</taxon>
        <taxon>Actinomycetota</taxon>
        <taxon>Actinomycetes</taxon>
        <taxon>Kitasatosporales</taxon>
        <taxon>Streptomycetaceae</taxon>
        <taxon>Streptomyces</taxon>
    </lineage>
</organism>
<evidence type="ECO:0000256" key="2">
    <source>
        <dbReference type="ARBA" id="ARBA00022475"/>
    </source>
</evidence>
<evidence type="ECO:0000256" key="3">
    <source>
        <dbReference type="ARBA" id="ARBA00022692"/>
    </source>
</evidence>
<sequence>MYGLLGMSLIIAVLGVINTLAMSVFERRSEIGMLRAVGLDHGAVKRMIRLESVVISLFGAVAGVVLGLFIAWAAGDAITPDVQGCVMVVPWPRIALFLPLAALLGVLAASWPARRAANLDLLGAIKTE</sequence>
<name>A0ABQ2VCT5_9ACTN</name>
<dbReference type="Pfam" id="PF02687">
    <property type="entry name" value="FtsX"/>
    <property type="match status" value="1"/>
</dbReference>
<dbReference type="EMBL" id="BMRP01000020">
    <property type="protein sequence ID" value="GGU80106.1"/>
    <property type="molecule type" value="Genomic_DNA"/>
</dbReference>
<dbReference type="Proteomes" id="UP000654471">
    <property type="component" value="Unassembled WGS sequence"/>
</dbReference>
<keyword evidence="10" id="KW-1185">Reference proteome</keyword>
<dbReference type="PANTHER" id="PTHR30572:SF4">
    <property type="entry name" value="ABC TRANSPORTER PERMEASE YTRF"/>
    <property type="match status" value="1"/>
</dbReference>
<feature type="transmembrane region" description="Helical" evidence="7">
    <location>
        <begin position="6"/>
        <end position="25"/>
    </location>
</feature>
<dbReference type="InterPro" id="IPR050250">
    <property type="entry name" value="Macrolide_Exporter_MacB"/>
</dbReference>
<evidence type="ECO:0000256" key="1">
    <source>
        <dbReference type="ARBA" id="ARBA00004651"/>
    </source>
</evidence>
<keyword evidence="3 7" id="KW-0812">Transmembrane</keyword>
<keyword evidence="4 7" id="KW-1133">Transmembrane helix</keyword>
<dbReference type="InterPro" id="IPR003838">
    <property type="entry name" value="ABC3_permease_C"/>
</dbReference>
<protein>
    <recommendedName>
        <fullName evidence="8">ABC3 transporter permease C-terminal domain-containing protein</fullName>
    </recommendedName>
</protein>